<accession>A0AAV6M0A2</accession>
<dbReference type="Proteomes" id="UP000685013">
    <property type="component" value="Chromosome 18"/>
</dbReference>
<organism evidence="1 2">
    <name type="scientific">Cucurbita argyrosperma subsp. sororia</name>
    <dbReference type="NCBI Taxonomy" id="37648"/>
    <lineage>
        <taxon>Eukaryota</taxon>
        <taxon>Viridiplantae</taxon>
        <taxon>Streptophyta</taxon>
        <taxon>Embryophyta</taxon>
        <taxon>Tracheophyta</taxon>
        <taxon>Spermatophyta</taxon>
        <taxon>Magnoliopsida</taxon>
        <taxon>eudicotyledons</taxon>
        <taxon>Gunneridae</taxon>
        <taxon>Pentapetalae</taxon>
        <taxon>rosids</taxon>
        <taxon>fabids</taxon>
        <taxon>Cucurbitales</taxon>
        <taxon>Cucurbitaceae</taxon>
        <taxon>Cucurbiteae</taxon>
        <taxon>Cucurbita</taxon>
    </lineage>
</organism>
<evidence type="ECO:0000313" key="2">
    <source>
        <dbReference type="Proteomes" id="UP000685013"/>
    </source>
</evidence>
<name>A0AAV6M0A2_9ROSI</name>
<dbReference type="EMBL" id="JAGKQH010000018">
    <property type="protein sequence ID" value="KAG6573158.1"/>
    <property type="molecule type" value="Genomic_DNA"/>
</dbReference>
<dbReference type="AlphaFoldDB" id="A0AAV6M0A2"/>
<gene>
    <name evidence="1" type="ORF">SDJN03_27045</name>
</gene>
<feature type="non-terminal residue" evidence="1">
    <location>
        <position position="1"/>
    </location>
</feature>
<protein>
    <submittedName>
        <fullName evidence="1">Uncharacterized protein</fullName>
    </submittedName>
</protein>
<reference evidence="1 2" key="1">
    <citation type="journal article" date="2021" name="Hortic Res">
        <title>The domestication of Cucurbita argyrosperma as revealed by the genome of its wild relative.</title>
        <authorList>
            <person name="Barrera-Redondo J."/>
            <person name="Sanchez-de la Vega G."/>
            <person name="Aguirre-Liguori J.A."/>
            <person name="Castellanos-Morales G."/>
            <person name="Gutierrez-Guerrero Y.T."/>
            <person name="Aguirre-Dugua X."/>
            <person name="Aguirre-Planter E."/>
            <person name="Tenaillon M.I."/>
            <person name="Lira-Saade R."/>
            <person name="Eguiarte L.E."/>
        </authorList>
    </citation>
    <scope>NUCLEOTIDE SEQUENCE [LARGE SCALE GENOMIC DNA]</scope>
    <source>
        <strain evidence="1">JBR-2021</strain>
    </source>
</reference>
<sequence length="101" mass="11081">MLVALVSFGCKNLLSKGLKIIVAAAVDTGVTEARARIFGHILNPIECSLDDGNSSLWMDEQAKEESCVLEQYESYTELAREIPFSAHVALYGNGQMIMDKN</sequence>
<proteinExistence type="predicted"/>
<comment type="caution">
    <text evidence="1">The sequence shown here is derived from an EMBL/GenBank/DDBJ whole genome shotgun (WGS) entry which is preliminary data.</text>
</comment>
<evidence type="ECO:0000313" key="1">
    <source>
        <dbReference type="EMBL" id="KAG6573158.1"/>
    </source>
</evidence>
<keyword evidence="2" id="KW-1185">Reference proteome</keyword>